<evidence type="ECO:0000313" key="2">
    <source>
        <dbReference type="Proteomes" id="UP000235589"/>
    </source>
</evidence>
<dbReference type="KEGG" id="mpec:B9O19_00950"/>
<dbReference type="AlphaFoldDB" id="A0A2K9P1I5"/>
<evidence type="ECO:0008006" key="3">
    <source>
        <dbReference type="Google" id="ProtNLM"/>
    </source>
</evidence>
<organism evidence="1 2">
    <name type="scientific">Monoglobus pectinilyticus</name>
    <dbReference type="NCBI Taxonomy" id="1981510"/>
    <lineage>
        <taxon>Bacteria</taxon>
        <taxon>Bacillati</taxon>
        <taxon>Bacillota</taxon>
        <taxon>Clostridia</taxon>
        <taxon>Monoglobales</taxon>
        <taxon>Monoglobaceae</taxon>
        <taxon>Monoglobus</taxon>
    </lineage>
</organism>
<dbReference type="RefSeq" id="WP_158648917.1">
    <property type="nucleotide sequence ID" value="NZ_CP020991.1"/>
</dbReference>
<gene>
    <name evidence="1" type="ORF">B9O19_00950</name>
</gene>
<dbReference type="Proteomes" id="UP000235589">
    <property type="component" value="Chromosome"/>
</dbReference>
<keyword evidence="2" id="KW-1185">Reference proteome</keyword>
<name>A0A2K9P1I5_9FIRM</name>
<dbReference type="PANTHER" id="PTHR36454">
    <property type="entry name" value="LMO2823 PROTEIN"/>
    <property type="match status" value="1"/>
</dbReference>
<evidence type="ECO:0000313" key="1">
    <source>
        <dbReference type="EMBL" id="AUO19121.1"/>
    </source>
</evidence>
<protein>
    <recommendedName>
        <fullName evidence="3">DUF1015 domain-containing protein</fullName>
    </recommendedName>
</protein>
<accession>A0A2K9P1I5</accession>
<dbReference type="Pfam" id="PF06245">
    <property type="entry name" value="DUF1015"/>
    <property type="match status" value="1"/>
</dbReference>
<dbReference type="EMBL" id="CP020991">
    <property type="protein sequence ID" value="AUO19121.1"/>
    <property type="molecule type" value="Genomic_DNA"/>
</dbReference>
<sequence length="440" mass="51158">MAKVVPFKGLRYNTEKFKDLDMVTAPPYDIISAEEQQELYNKDEYNVIRLDYGMEFESDDSDNNKYTRSAAYLNKWIEEQVLVFEDEPAFYIYEQVFQLDTEESPTHSLKGIISLVQLEEFSKKVILPHEETLKKAKRDRLDLMEATKTNMSQIYSLYMDPDQAIADIISECSDGAPDISFTTRENVIQNIWIIKDPAIINVISKKFENKQLFIADGHHRYETALNYRNARHEADGTEIGTQSYDYTMMMLVSMDDSGLFVFPTHRMIKNVKNFSEQLTISMLTDDFNASKIYFTEGDFAEIIMTKLRNTVDEKRFAFYTGGNYYYLLELKDVHIMDDLIKDKSNAYKYLDVTILHKLILEKYFDIDDASLANQDHLVYTRDASDAVNCVKNGDYQCSFLINATKISEIKDISLANEKMPQKSTYFWPKLITGIVINKFD</sequence>
<dbReference type="GeneID" id="98062366"/>
<dbReference type="PANTHER" id="PTHR36454:SF1">
    <property type="entry name" value="DUF1015 DOMAIN-CONTAINING PROTEIN"/>
    <property type="match status" value="1"/>
</dbReference>
<dbReference type="InterPro" id="IPR008323">
    <property type="entry name" value="UCP033563"/>
</dbReference>
<proteinExistence type="predicted"/>
<reference evidence="1 2" key="1">
    <citation type="submission" date="2017-04" db="EMBL/GenBank/DDBJ databases">
        <title>Monoglobus pectinilyticus 14 draft genome.</title>
        <authorList>
            <person name="Kim C."/>
            <person name="Rosendale D.I."/>
            <person name="Kelly W.J."/>
            <person name="Tannock G.W."/>
            <person name="Patchett M.L."/>
            <person name="Jordens J.Z."/>
        </authorList>
    </citation>
    <scope>NUCLEOTIDE SEQUENCE [LARGE SCALE GENOMIC DNA]</scope>
    <source>
        <strain evidence="1 2">14</strain>
    </source>
</reference>
<dbReference type="OrthoDB" id="9781616at2"/>
<dbReference type="PIRSF" id="PIRSF033563">
    <property type="entry name" value="UCP033563"/>
    <property type="match status" value="1"/>
</dbReference>